<evidence type="ECO:0000256" key="2">
    <source>
        <dbReference type="ARBA" id="ARBA00022679"/>
    </source>
</evidence>
<protein>
    <recommendedName>
        <fullName evidence="4">Methyltransferase</fullName>
        <ecNumber evidence="4">2.1.1.-</ecNumber>
    </recommendedName>
</protein>
<keyword evidence="1 6" id="KW-0489">Methyltransferase</keyword>
<dbReference type="Gene3D" id="3.40.50.150">
    <property type="entry name" value="Vaccinia Virus protein VP39"/>
    <property type="match status" value="2"/>
</dbReference>
<dbReference type="AlphaFoldDB" id="A0A1C3TYH3"/>
<sequence length="224" mass="24368">MSPAASRQLRNTVVNGDCVAVMRRMEAASVDFMLTDPPYLCRYKSRDGQTIANDDRVGWLEPAFSEMYRVLKPGAFCVSVYGWHAADKFIGAWRKAGFRIVGHTVFRKRYASQSATCDPSTRGPTCLPRATPPYPPGRCLTSSTGATRVIGCIRQKPIKVLRPLIEAFCSDDGIVLDPFCGSGSTLAAARHAGHSAVGIELDAGHWQTAALRLHFIFSDAAACN</sequence>
<dbReference type="GO" id="GO:0003677">
    <property type="term" value="F:DNA binding"/>
    <property type="evidence" value="ECO:0007669"/>
    <property type="project" value="InterPro"/>
</dbReference>
<dbReference type="Pfam" id="PF01555">
    <property type="entry name" value="N6_N4_Mtase"/>
    <property type="match status" value="1"/>
</dbReference>
<dbReference type="Proteomes" id="UP000183174">
    <property type="component" value="Unassembled WGS sequence"/>
</dbReference>
<proteinExistence type="inferred from homology"/>
<comment type="catalytic activity">
    <reaction evidence="3">
        <text>a 2'-deoxyadenosine in DNA + S-adenosyl-L-methionine = an N(6)-methyl-2'-deoxyadenosine in DNA + S-adenosyl-L-homocysteine + H(+)</text>
        <dbReference type="Rhea" id="RHEA:15197"/>
        <dbReference type="Rhea" id="RHEA-COMP:12418"/>
        <dbReference type="Rhea" id="RHEA-COMP:12419"/>
        <dbReference type="ChEBI" id="CHEBI:15378"/>
        <dbReference type="ChEBI" id="CHEBI:57856"/>
        <dbReference type="ChEBI" id="CHEBI:59789"/>
        <dbReference type="ChEBI" id="CHEBI:90615"/>
        <dbReference type="ChEBI" id="CHEBI:90616"/>
        <dbReference type="EC" id="2.1.1.72"/>
    </reaction>
</comment>
<gene>
    <name evidence="6" type="ORF">GA0061099_1001232</name>
</gene>
<evidence type="ECO:0000256" key="1">
    <source>
        <dbReference type="ARBA" id="ARBA00022603"/>
    </source>
</evidence>
<organism evidence="6 7">
    <name type="scientific">Bradyrhizobium yuanmingense</name>
    <dbReference type="NCBI Taxonomy" id="108015"/>
    <lineage>
        <taxon>Bacteria</taxon>
        <taxon>Pseudomonadati</taxon>
        <taxon>Pseudomonadota</taxon>
        <taxon>Alphaproteobacteria</taxon>
        <taxon>Hyphomicrobiales</taxon>
        <taxon>Nitrobacteraceae</taxon>
        <taxon>Bradyrhizobium</taxon>
    </lineage>
</organism>
<dbReference type="InterPro" id="IPR029063">
    <property type="entry name" value="SAM-dependent_MTases_sf"/>
</dbReference>
<comment type="similarity">
    <text evidence="4">Belongs to the N(4)/N(6)-methyltransferase family.</text>
</comment>
<accession>A0A1C3TYH3</accession>
<dbReference type="GO" id="GO:0009007">
    <property type="term" value="F:site-specific DNA-methyltransferase (adenine-specific) activity"/>
    <property type="evidence" value="ECO:0007669"/>
    <property type="project" value="UniProtKB-EC"/>
</dbReference>
<name>A0A1C3TYH3_9BRAD</name>
<evidence type="ECO:0000256" key="4">
    <source>
        <dbReference type="RuleBase" id="RU362026"/>
    </source>
</evidence>
<evidence type="ECO:0000313" key="6">
    <source>
        <dbReference type="EMBL" id="SCB08316.1"/>
    </source>
</evidence>
<keyword evidence="2 6" id="KW-0808">Transferase</keyword>
<dbReference type="RefSeq" id="WP_225149893.1">
    <property type="nucleotide sequence ID" value="NZ_FMAE01000001.1"/>
</dbReference>
<dbReference type="EMBL" id="FMAE01000001">
    <property type="protein sequence ID" value="SCB08316.1"/>
    <property type="molecule type" value="Genomic_DNA"/>
</dbReference>
<dbReference type="REBASE" id="241583">
    <property type="entry name" value="M.Byu10071ORF1001232P"/>
</dbReference>
<reference evidence="6 7" key="1">
    <citation type="submission" date="2016-08" db="EMBL/GenBank/DDBJ databases">
        <authorList>
            <person name="Seilhamer J.J."/>
        </authorList>
    </citation>
    <scope>NUCLEOTIDE SEQUENCE [LARGE SCALE GENOMIC DNA]</scope>
    <source>
        <strain evidence="6 7">CCBAU 10071</strain>
    </source>
</reference>
<dbReference type="GO" id="GO:0032259">
    <property type="term" value="P:methylation"/>
    <property type="evidence" value="ECO:0007669"/>
    <property type="project" value="UniProtKB-KW"/>
</dbReference>
<feature type="domain" description="DNA methylase N-4/N-6" evidence="5">
    <location>
        <begin position="155"/>
        <end position="209"/>
    </location>
</feature>
<evidence type="ECO:0000259" key="5">
    <source>
        <dbReference type="Pfam" id="PF01555"/>
    </source>
</evidence>
<dbReference type="InterPro" id="IPR002941">
    <property type="entry name" value="DNA_methylase_N4/N6"/>
</dbReference>
<evidence type="ECO:0000256" key="3">
    <source>
        <dbReference type="ARBA" id="ARBA00047942"/>
    </source>
</evidence>
<dbReference type="InterPro" id="IPR001091">
    <property type="entry name" value="RM_Methyltransferase"/>
</dbReference>
<dbReference type="SUPFAM" id="SSF53335">
    <property type="entry name" value="S-adenosyl-L-methionine-dependent methyltransferases"/>
    <property type="match status" value="1"/>
</dbReference>
<dbReference type="PRINTS" id="PR00508">
    <property type="entry name" value="S21N4MTFRASE"/>
</dbReference>
<dbReference type="CDD" id="cd02440">
    <property type="entry name" value="AdoMet_MTases"/>
    <property type="match status" value="1"/>
</dbReference>
<evidence type="ECO:0000313" key="7">
    <source>
        <dbReference type="Proteomes" id="UP000183174"/>
    </source>
</evidence>
<dbReference type="GO" id="GO:0008170">
    <property type="term" value="F:N-methyltransferase activity"/>
    <property type="evidence" value="ECO:0007669"/>
    <property type="project" value="InterPro"/>
</dbReference>
<dbReference type="EC" id="2.1.1.-" evidence="4"/>